<accession>A0A382P2H0</accession>
<dbReference type="EMBL" id="UINC01104084">
    <property type="protein sequence ID" value="SVC66977.1"/>
    <property type="molecule type" value="Genomic_DNA"/>
</dbReference>
<reference evidence="1" key="1">
    <citation type="submission" date="2018-05" db="EMBL/GenBank/DDBJ databases">
        <authorList>
            <person name="Lanie J.A."/>
            <person name="Ng W.-L."/>
            <person name="Kazmierczak K.M."/>
            <person name="Andrzejewski T.M."/>
            <person name="Davidsen T.M."/>
            <person name="Wayne K.J."/>
            <person name="Tettelin H."/>
            <person name="Glass J.I."/>
            <person name="Rusch D."/>
            <person name="Podicherti R."/>
            <person name="Tsui H.-C.T."/>
            <person name="Winkler M.E."/>
        </authorList>
    </citation>
    <scope>NUCLEOTIDE SEQUENCE</scope>
</reference>
<sequence>MSNKTDIKSKDSFYDKEYDEGKPVYLKEFCSLDEDRK</sequence>
<feature type="non-terminal residue" evidence="1">
    <location>
        <position position="37"/>
    </location>
</feature>
<proteinExistence type="predicted"/>
<evidence type="ECO:0000313" key="1">
    <source>
        <dbReference type="EMBL" id="SVC66977.1"/>
    </source>
</evidence>
<protein>
    <submittedName>
        <fullName evidence="1">Uncharacterized protein</fullName>
    </submittedName>
</protein>
<dbReference type="AlphaFoldDB" id="A0A382P2H0"/>
<organism evidence="1">
    <name type="scientific">marine metagenome</name>
    <dbReference type="NCBI Taxonomy" id="408172"/>
    <lineage>
        <taxon>unclassified sequences</taxon>
        <taxon>metagenomes</taxon>
        <taxon>ecological metagenomes</taxon>
    </lineage>
</organism>
<gene>
    <name evidence="1" type="ORF">METZ01_LOCUS319831</name>
</gene>
<name>A0A382P2H0_9ZZZZ</name>